<feature type="domain" description="Clp ATPase C-terminal" evidence="8">
    <location>
        <begin position="812"/>
        <end position="906"/>
    </location>
</feature>
<dbReference type="SMART" id="SM01086">
    <property type="entry name" value="ClpB_D2-small"/>
    <property type="match status" value="1"/>
</dbReference>
<sequence length="961" mass="102807">MVRPSLSSAALFVVSAAPLSLVEVAAFAPRRAAAPSRPPPLLAPCRRERQSPPPSLVVVAATSTSPGRPSPPRHPLRLSMSSAASPMDLLSDGCVRALSFGQDASRSLGLRELGNEMLLVGMIRSAGAEDMEIRRVLTGFGVSPDGALEAAEAVLSEVGVSVDAAGLAGEEGSASVGPSSPLPFSSAAKRTLDDAISIARRMSSSSPEADIDDVVLPGHVLLALLEYDDRYGVATEDVAKCAGLANEIRMCLRTLGRRRKSNPCLIGEPGVGKTAIAEGVAQCLAGGYFAYEDGGVNSAGDGGGGWGALRNPFRNKEAEAKAEGDNDRSVAGLSREEVDRLPPLPPCPRALQGFRVVSVDLASLVAGMKFRGDFEERIQKLVEEASATPTILFIDELHTLIGAGGGGGDGGMNAANLLKPALARGDIRGKFRVIFHASSTLSLCGVDNSCRASVASPVVIGATTVSEYRQYIERDGALERRFQPILVNEPTVDEAIDILNAVMPRYEEFHGVRYTPFAIDAAARLAERYIADRSLPDKAIDLLDEAGSMVKLEDDGSDDDLPDDFFVVTDDTIATVVSQISGIPVGKLDRDEKAKLMRLEEDLSQRVKGQDVAVRSVARAIRRARSGLRDQTKPVATFMFCGPTGVGKTELCKALAQTYYGREKDIIRIDMSEYMERFSVSRLVGAPPGYVGYDQGGQLTEAIRRKPHSVVLFDELEKAHEDVLNVLLQILDEGTLTDGKGRTVSFKNCIFVMTSNVGSQEIIKISRGENPTAADGSSAGMTMEGAVKNELEKKMKPELLNRIDEIVVFKPLDDAVLISIAQGILDETIQRASAEQDMDVSVTQALMSMVTREGAFSAAQFGARPMRRAAKRFLEDTLSEAIMREFLQMGDEVIVDVASQSESSGFRGDNRKIVKVTRVTDGNESMLIPVDSDAGIGSIKSSAFDALNRPMPPIPDVDGFM</sequence>
<dbReference type="FunFam" id="3.40.50.300:FF:000025">
    <property type="entry name" value="ATP-dependent Clp protease subunit"/>
    <property type="match status" value="1"/>
</dbReference>
<dbReference type="Pfam" id="PF10431">
    <property type="entry name" value="ClpB_D2-small"/>
    <property type="match status" value="1"/>
</dbReference>
<dbReference type="Gene3D" id="1.10.8.60">
    <property type="match status" value="2"/>
</dbReference>
<dbReference type="CDD" id="cd19499">
    <property type="entry name" value="RecA-like_ClpB_Hsp104-like"/>
    <property type="match status" value="1"/>
</dbReference>
<dbReference type="InterPro" id="IPR028299">
    <property type="entry name" value="ClpA/B_CS2"/>
</dbReference>
<dbReference type="PROSITE" id="PS00871">
    <property type="entry name" value="CLPAB_2"/>
    <property type="match status" value="1"/>
</dbReference>
<evidence type="ECO:0000313" key="10">
    <source>
        <dbReference type="Proteomes" id="UP001530315"/>
    </source>
</evidence>
<dbReference type="InterPro" id="IPR003959">
    <property type="entry name" value="ATPase_AAA_core"/>
</dbReference>
<dbReference type="Proteomes" id="UP001530315">
    <property type="component" value="Unassembled WGS sequence"/>
</dbReference>
<dbReference type="Pfam" id="PF00004">
    <property type="entry name" value="AAA"/>
    <property type="match status" value="1"/>
</dbReference>
<dbReference type="InterPro" id="IPR050130">
    <property type="entry name" value="ClpA_ClpB"/>
</dbReference>
<dbReference type="GO" id="GO:0005524">
    <property type="term" value="F:ATP binding"/>
    <property type="evidence" value="ECO:0007669"/>
    <property type="project" value="UniProtKB-KW"/>
</dbReference>
<proteinExistence type="predicted"/>
<evidence type="ECO:0000259" key="7">
    <source>
        <dbReference type="SMART" id="SM00382"/>
    </source>
</evidence>
<dbReference type="InterPro" id="IPR041546">
    <property type="entry name" value="ClpA/ClpB_AAA_lid"/>
</dbReference>
<dbReference type="InterPro" id="IPR019489">
    <property type="entry name" value="Clp_ATPase_C"/>
</dbReference>
<evidence type="ECO:0000256" key="1">
    <source>
        <dbReference type="ARBA" id="ARBA00022737"/>
    </source>
</evidence>
<evidence type="ECO:0000256" key="3">
    <source>
        <dbReference type="ARBA" id="ARBA00022840"/>
    </source>
</evidence>
<evidence type="ECO:0000256" key="2">
    <source>
        <dbReference type="ARBA" id="ARBA00022741"/>
    </source>
</evidence>
<dbReference type="Gene3D" id="1.10.1780.10">
    <property type="entry name" value="Clp, N-terminal domain"/>
    <property type="match status" value="1"/>
</dbReference>
<keyword evidence="3" id="KW-0067">ATP-binding</keyword>
<evidence type="ECO:0008006" key="11">
    <source>
        <dbReference type="Google" id="ProtNLM"/>
    </source>
</evidence>
<dbReference type="InterPro" id="IPR036628">
    <property type="entry name" value="Clp_N_dom_sf"/>
</dbReference>
<keyword evidence="6" id="KW-0732">Signal</keyword>
<evidence type="ECO:0000256" key="6">
    <source>
        <dbReference type="SAM" id="SignalP"/>
    </source>
</evidence>
<gene>
    <name evidence="9" type="ORF">ACHAW5_004415</name>
</gene>
<keyword evidence="2" id="KW-0547">Nucleotide-binding</keyword>
<comment type="caution">
    <text evidence="9">The sequence shown here is derived from an EMBL/GenBank/DDBJ whole genome shotgun (WGS) entry which is preliminary data.</text>
</comment>
<evidence type="ECO:0000259" key="8">
    <source>
        <dbReference type="SMART" id="SM01086"/>
    </source>
</evidence>
<name>A0ABD3Q8T1_9STRA</name>
<feature type="region of interest" description="Disordered" evidence="5">
    <location>
        <begin position="33"/>
        <end position="54"/>
    </location>
</feature>
<evidence type="ECO:0000256" key="5">
    <source>
        <dbReference type="SAM" id="MobiDB-lite"/>
    </source>
</evidence>
<feature type="domain" description="AAA+ ATPase" evidence="7">
    <location>
        <begin position="259"/>
        <end position="493"/>
    </location>
</feature>
<dbReference type="Pfam" id="PF17871">
    <property type="entry name" value="AAA_lid_9"/>
    <property type="match status" value="1"/>
</dbReference>
<dbReference type="InterPro" id="IPR027417">
    <property type="entry name" value="P-loop_NTPase"/>
</dbReference>
<reference evidence="9 10" key="1">
    <citation type="submission" date="2024-10" db="EMBL/GenBank/DDBJ databases">
        <title>Updated reference genomes for cyclostephanoid diatoms.</title>
        <authorList>
            <person name="Roberts W.R."/>
            <person name="Alverson A.J."/>
        </authorList>
    </citation>
    <scope>NUCLEOTIDE SEQUENCE [LARGE SCALE GENOMIC DNA]</scope>
    <source>
        <strain evidence="9 10">AJA276-08</strain>
    </source>
</reference>
<dbReference type="Pfam" id="PF07724">
    <property type="entry name" value="AAA_2"/>
    <property type="match status" value="1"/>
</dbReference>
<dbReference type="PRINTS" id="PR00300">
    <property type="entry name" value="CLPPROTEASEA"/>
</dbReference>
<keyword evidence="4" id="KW-0143">Chaperone</keyword>
<dbReference type="InterPro" id="IPR003593">
    <property type="entry name" value="AAA+_ATPase"/>
</dbReference>
<keyword evidence="1" id="KW-0677">Repeat</keyword>
<evidence type="ECO:0000313" key="9">
    <source>
        <dbReference type="EMBL" id="KAL3796513.1"/>
    </source>
</evidence>
<dbReference type="AlphaFoldDB" id="A0ABD3Q8T1"/>
<dbReference type="EMBL" id="JALLAZ020000385">
    <property type="protein sequence ID" value="KAL3796513.1"/>
    <property type="molecule type" value="Genomic_DNA"/>
</dbReference>
<dbReference type="CDD" id="cd00009">
    <property type="entry name" value="AAA"/>
    <property type="match status" value="1"/>
</dbReference>
<dbReference type="SMART" id="SM00382">
    <property type="entry name" value="AAA"/>
    <property type="match status" value="2"/>
</dbReference>
<dbReference type="PANTHER" id="PTHR11638">
    <property type="entry name" value="ATP-DEPENDENT CLP PROTEASE"/>
    <property type="match status" value="1"/>
</dbReference>
<evidence type="ECO:0000256" key="4">
    <source>
        <dbReference type="ARBA" id="ARBA00023186"/>
    </source>
</evidence>
<dbReference type="PANTHER" id="PTHR11638:SF18">
    <property type="entry name" value="HEAT SHOCK PROTEIN 104"/>
    <property type="match status" value="1"/>
</dbReference>
<feature type="chain" id="PRO_5044784673" description="Clp R domain-containing protein" evidence="6">
    <location>
        <begin position="17"/>
        <end position="961"/>
    </location>
</feature>
<accession>A0ABD3Q8T1</accession>
<keyword evidence="10" id="KW-1185">Reference proteome</keyword>
<protein>
    <recommendedName>
        <fullName evidence="11">Clp R domain-containing protein</fullName>
    </recommendedName>
</protein>
<feature type="signal peptide" evidence="6">
    <location>
        <begin position="1"/>
        <end position="16"/>
    </location>
</feature>
<organism evidence="9 10">
    <name type="scientific">Stephanodiscus triporus</name>
    <dbReference type="NCBI Taxonomy" id="2934178"/>
    <lineage>
        <taxon>Eukaryota</taxon>
        <taxon>Sar</taxon>
        <taxon>Stramenopiles</taxon>
        <taxon>Ochrophyta</taxon>
        <taxon>Bacillariophyta</taxon>
        <taxon>Coscinodiscophyceae</taxon>
        <taxon>Thalassiosirophycidae</taxon>
        <taxon>Stephanodiscales</taxon>
        <taxon>Stephanodiscaceae</taxon>
        <taxon>Stephanodiscus</taxon>
    </lineage>
</organism>
<feature type="region of interest" description="Disordered" evidence="5">
    <location>
        <begin position="60"/>
        <end position="79"/>
    </location>
</feature>
<feature type="domain" description="AAA+ ATPase" evidence="7">
    <location>
        <begin position="634"/>
        <end position="813"/>
    </location>
</feature>
<dbReference type="SUPFAM" id="SSF52540">
    <property type="entry name" value="P-loop containing nucleoside triphosphate hydrolases"/>
    <property type="match status" value="2"/>
</dbReference>
<dbReference type="Gene3D" id="3.40.50.300">
    <property type="entry name" value="P-loop containing nucleotide triphosphate hydrolases"/>
    <property type="match status" value="2"/>
</dbReference>
<dbReference type="InterPro" id="IPR001270">
    <property type="entry name" value="ClpA/B"/>
</dbReference>